<dbReference type="EnsemblPlants" id="AVESA.00010b.r2.2AG0255300.1">
    <property type="protein sequence ID" value="AVESA.00010b.r2.2AG0255300.1.CDS"/>
    <property type="gene ID" value="AVESA.00010b.r2.2AG0255300"/>
</dbReference>
<reference evidence="1" key="2">
    <citation type="submission" date="2025-09" db="UniProtKB">
        <authorList>
            <consortium name="EnsemblPlants"/>
        </authorList>
    </citation>
    <scope>IDENTIFICATION</scope>
</reference>
<name>A0ACD5UJ11_AVESA</name>
<accession>A0ACD5UJ11</accession>
<protein>
    <submittedName>
        <fullName evidence="1">Uncharacterized protein</fullName>
    </submittedName>
</protein>
<evidence type="ECO:0000313" key="1">
    <source>
        <dbReference type="EnsemblPlants" id="AVESA.00010b.r2.2AG0255300.1.CDS"/>
    </source>
</evidence>
<keyword evidence="2" id="KW-1185">Reference proteome</keyword>
<dbReference type="Proteomes" id="UP001732700">
    <property type="component" value="Chromosome 2A"/>
</dbReference>
<evidence type="ECO:0000313" key="2">
    <source>
        <dbReference type="Proteomes" id="UP001732700"/>
    </source>
</evidence>
<reference evidence="1" key="1">
    <citation type="submission" date="2021-05" db="EMBL/GenBank/DDBJ databases">
        <authorList>
            <person name="Scholz U."/>
            <person name="Mascher M."/>
            <person name="Fiebig A."/>
        </authorList>
    </citation>
    <scope>NUCLEOTIDE SEQUENCE [LARGE SCALE GENOMIC DNA]</scope>
</reference>
<sequence length="932" mass="101800">MGADRLLVLCLALAAAAAAAGQRPSAVSVGGLFTYESTIGRAARLAIELAVDDVNADTTVLAGTNLNLITQDTNCSGFLGTIEALELMEKNVVAVIGPQSSGIGHVISHVVNELHVPLLSFAATDPTLSASEYPYFLRSTISDYFQMHAVASIVDYYQWKEVTAIFVDDDYGRGGVSVLGDVLAAKRARISYKAAIPPNANTDVITDVLFTANMMESRVFVVHVNPDTGMNIFSIANKLRMMASGYVWIVTDWLAAVLDSSSSRDLNDMSYIQGIIVLRQHIPDSDAKTKFISKWNSVARNRSIDSALNSYGFYAYDSVWIVARAIDQLLDSGHQMNFSADPRLHDSNGSTLHLSTLKIFDGGEQLLQQLLLTNITGLTGQVRFDSDRNLVQPAYDVLNVGGSGSRLIGYWSNYSGLSVASPEILYQKPQNTSTSAQRLYSVMWPGETITKPRGWVFPNNGKPLRVGVPNKPSFKELVSGGTGPDNVSGYSIDIFNAAIKLLPYPVPCQFIAIGDGLNNPSYDDIINKISTNSLDAAVGDFAIVRNRTKIAEFTQPYIEAGLVIVAPARRATSSAWAFLKPFTVEMWCVTGALFIFVGVVVWILEHRANEEFRGSPRQQVLTIFWFSFSTMFFAHRQNTVSALGRFVLIIWMFVVLIINSSYTASLTSILTVQQLATGITGLDNLVASALPIGYQAGKFVRNYLIDELNIPESRLVPLSTVQEYADALNRGPKNGGVAAIVDEMPCVEIFLTSHCNFRIVGQEFTKEGWGFAFQRDSPLAADLSTAILQLSESGQLQKIHDEWFTDPSCISEDSGLGAVQLSLGSFWGLFLMCALICTSALIVFFARVCWQYSRYSKYGADVEPGEPAAVATAIVAEIQPARPRPARLGSFKELIQFVDKKEEEVRREMKRRSSEKDNGAGGSSQGRSLPSA</sequence>
<organism evidence="1 2">
    <name type="scientific">Avena sativa</name>
    <name type="common">Oat</name>
    <dbReference type="NCBI Taxonomy" id="4498"/>
    <lineage>
        <taxon>Eukaryota</taxon>
        <taxon>Viridiplantae</taxon>
        <taxon>Streptophyta</taxon>
        <taxon>Embryophyta</taxon>
        <taxon>Tracheophyta</taxon>
        <taxon>Spermatophyta</taxon>
        <taxon>Magnoliopsida</taxon>
        <taxon>Liliopsida</taxon>
        <taxon>Poales</taxon>
        <taxon>Poaceae</taxon>
        <taxon>BOP clade</taxon>
        <taxon>Pooideae</taxon>
        <taxon>Poodae</taxon>
        <taxon>Poeae</taxon>
        <taxon>Poeae Chloroplast Group 1 (Aveneae type)</taxon>
        <taxon>Aveninae</taxon>
        <taxon>Avena</taxon>
    </lineage>
</organism>
<proteinExistence type="predicted"/>